<evidence type="ECO:0000256" key="3">
    <source>
        <dbReference type="SAM" id="SignalP"/>
    </source>
</evidence>
<accession>A0A5C6ACU6</accession>
<organism evidence="5 6">
    <name type="scientific">Botrimarina colliarenosi</name>
    <dbReference type="NCBI Taxonomy" id="2528001"/>
    <lineage>
        <taxon>Bacteria</taxon>
        <taxon>Pseudomonadati</taxon>
        <taxon>Planctomycetota</taxon>
        <taxon>Planctomycetia</taxon>
        <taxon>Pirellulales</taxon>
        <taxon>Lacipirellulaceae</taxon>
        <taxon>Botrimarina</taxon>
    </lineage>
</organism>
<dbReference type="EC" id="3.4.21.107" evidence="5"/>
<evidence type="ECO:0000313" key="6">
    <source>
        <dbReference type="Proteomes" id="UP000317421"/>
    </source>
</evidence>
<feature type="domain" description="PDZ" evidence="4">
    <location>
        <begin position="263"/>
        <end position="335"/>
    </location>
</feature>
<dbReference type="SUPFAM" id="SSF50156">
    <property type="entry name" value="PDZ domain-like"/>
    <property type="match status" value="1"/>
</dbReference>
<dbReference type="PANTHER" id="PTHR43343">
    <property type="entry name" value="PEPTIDASE S12"/>
    <property type="match status" value="1"/>
</dbReference>
<dbReference type="RefSeq" id="WP_146445880.1">
    <property type="nucleotide sequence ID" value="NZ_SJPR01000004.1"/>
</dbReference>
<dbReference type="PANTHER" id="PTHR43343:SF3">
    <property type="entry name" value="PROTEASE DO-LIKE 8, CHLOROPLASTIC"/>
    <property type="match status" value="1"/>
</dbReference>
<evidence type="ECO:0000259" key="4">
    <source>
        <dbReference type="SMART" id="SM00228"/>
    </source>
</evidence>
<dbReference type="Pfam" id="PF13365">
    <property type="entry name" value="Trypsin_2"/>
    <property type="match status" value="1"/>
</dbReference>
<keyword evidence="1 5" id="KW-0645">Protease</keyword>
<dbReference type="SMART" id="SM00228">
    <property type="entry name" value="PDZ"/>
    <property type="match status" value="1"/>
</dbReference>
<dbReference type="GO" id="GO:0006508">
    <property type="term" value="P:proteolysis"/>
    <property type="evidence" value="ECO:0007669"/>
    <property type="project" value="UniProtKB-KW"/>
</dbReference>
<dbReference type="Pfam" id="PF17820">
    <property type="entry name" value="PDZ_6"/>
    <property type="match status" value="1"/>
</dbReference>
<proteinExistence type="predicted"/>
<dbReference type="InterPro" id="IPR051201">
    <property type="entry name" value="Chloro_Bact_Ser_Proteases"/>
</dbReference>
<protein>
    <submittedName>
        <fullName evidence="5">Serine protease Do-like HtrB</fullName>
        <ecNumber evidence="5">3.4.21.107</ecNumber>
    </submittedName>
</protein>
<dbReference type="AlphaFoldDB" id="A0A5C6ACU6"/>
<dbReference type="GO" id="GO:0008233">
    <property type="term" value="F:peptidase activity"/>
    <property type="evidence" value="ECO:0007669"/>
    <property type="project" value="UniProtKB-KW"/>
</dbReference>
<dbReference type="InterPro" id="IPR041489">
    <property type="entry name" value="PDZ_6"/>
</dbReference>
<dbReference type="EMBL" id="SJPR01000004">
    <property type="protein sequence ID" value="TWT96093.1"/>
    <property type="molecule type" value="Genomic_DNA"/>
</dbReference>
<dbReference type="InterPro" id="IPR001478">
    <property type="entry name" value="PDZ"/>
</dbReference>
<dbReference type="SUPFAM" id="SSF50494">
    <property type="entry name" value="Trypsin-like serine proteases"/>
    <property type="match status" value="1"/>
</dbReference>
<evidence type="ECO:0000256" key="2">
    <source>
        <dbReference type="ARBA" id="ARBA00022801"/>
    </source>
</evidence>
<name>A0A5C6ACU6_9BACT</name>
<reference evidence="5 6" key="1">
    <citation type="submission" date="2019-02" db="EMBL/GenBank/DDBJ databases">
        <title>Deep-cultivation of Planctomycetes and their phenomic and genomic characterization uncovers novel biology.</title>
        <authorList>
            <person name="Wiegand S."/>
            <person name="Jogler M."/>
            <person name="Boedeker C."/>
            <person name="Pinto D."/>
            <person name="Vollmers J."/>
            <person name="Rivas-Marin E."/>
            <person name="Kohn T."/>
            <person name="Peeters S.H."/>
            <person name="Heuer A."/>
            <person name="Rast P."/>
            <person name="Oberbeckmann S."/>
            <person name="Bunk B."/>
            <person name="Jeske O."/>
            <person name="Meyerdierks A."/>
            <person name="Storesund J.E."/>
            <person name="Kallscheuer N."/>
            <person name="Luecker S."/>
            <person name="Lage O.M."/>
            <person name="Pohl T."/>
            <person name="Merkel B.J."/>
            <person name="Hornburger P."/>
            <person name="Mueller R.-W."/>
            <person name="Bruemmer F."/>
            <person name="Labrenz M."/>
            <person name="Spormann A.M."/>
            <person name="Op Den Camp H."/>
            <person name="Overmann J."/>
            <person name="Amann R."/>
            <person name="Jetten M.S.M."/>
            <person name="Mascher T."/>
            <person name="Medema M.H."/>
            <person name="Devos D.P."/>
            <person name="Kaster A.-K."/>
            <person name="Ovreas L."/>
            <person name="Rohde M."/>
            <person name="Galperin M.Y."/>
            <person name="Jogler C."/>
        </authorList>
    </citation>
    <scope>NUCLEOTIDE SEQUENCE [LARGE SCALE GENOMIC DNA]</scope>
    <source>
        <strain evidence="5 6">Pla108</strain>
    </source>
</reference>
<feature type="signal peptide" evidence="3">
    <location>
        <begin position="1"/>
        <end position="21"/>
    </location>
</feature>
<dbReference type="Gene3D" id="2.40.10.120">
    <property type="match status" value="1"/>
</dbReference>
<comment type="caution">
    <text evidence="5">The sequence shown here is derived from an EMBL/GenBank/DDBJ whole genome shotgun (WGS) entry which is preliminary data.</text>
</comment>
<evidence type="ECO:0000313" key="5">
    <source>
        <dbReference type="EMBL" id="TWT96093.1"/>
    </source>
</evidence>
<sequence length="347" mass="35938" precursor="true">MRVRSLAACLGLLLCHAMAFGATSSPDAEPLQRAQLAIAKLYGAGRVAGLEGYQTGGFFPGSPVLVVTADSAALDGGRVTLVDAYGERCEARVTGRDASTGLVLLECPESYEAPSHFQLAETVTPRPAQRVWALSNCFGVAAGDELVTVQRGRIAALAPMPTATDPEQYRPTLGVPEPGATVLMLDAVTSNPGAAGGVVVDTDGVLLGVLGAECQSPTTGAWINYALPVEAVNAAIERIRAGSAPDRDPLRDAFRTGRLFAHSGLGLIPRINARTPAYVERVEPGSPADNAGCEPDDLIVAVDGATVGAVDSATAAIERGFTRRQTAVLTLLRGEQLVTITLRGDAP</sequence>
<evidence type="ECO:0000256" key="1">
    <source>
        <dbReference type="ARBA" id="ARBA00022670"/>
    </source>
</evidence>
<feature type="chain" id="PRO_5023022597" evidence="3">
    <location>
        <begin position="22"/>
        <end position="347"/>
    </location>
</feature>
<dbReference type="Gene3D" id="2.30.42.10">
    <property type="match status" value="1"/>
</dbReference>
<dbReference type="Proteomes" id="UP000317421">
    <property type="component" value="Unassembled WGS sequence"/>
</dbReference>
<gene>
    <name evidence="5" type="primary">htrB_2</name>
    <name evidence="5" type="ORF">Pla108_31750</name>
</gene>
<dbReference type="OrthoDB" id="264239at2"/>
<dbReference type="InterPro" id="IPR036034">
    <property type="entry name" value="PDZ_sf"/>
</dbReference>
<keyword evidence="2 5" id="KW-0378">Hydrolase</keyword>
<dbReference type="InterPro" id="IPR009003">
    <property type="entry name" value="Peptidase_S1_PA"/>
</dbReference>
<keyword evidence="3" id="KW-0732">Signal</keyword>
<keyword evidence="6" id="KW-1185">Reference proteome</keyword>